<reference evidence="1 2" key="1">
    <citation type="submission" date="2023-09" db="EMBL/GenBank/DDBJ databases">
        <title>Description of three actinobacteria isolated from air of manufacturing shop in a pharmaceutical factory.</title>
        <authorList>
            <person name="Zhang D.-F."/>
        </authorList>
    </citation>
    <scope>NUCLEOTIDE SEQUENCE [LARGE SCALE GENOMIC DNA]</scope>
    <source>
        <strain evidence="1 2">LY-0111</strain>
    </source>
</reference>
<comment type="caution">
    <text evidence="1">The sequence shown here is derived from an EMBL/GenBank/DDBJ whole genome shotgun (WGS) entry which is preliminary data.</text>
</comment>
<gene>
    <name evidence="1" type="ORF">RIL96_05050</name>
</gene>
<evidence type="ECO:0000313" key="2">
    <source>
        <dbReference type="Proteomes" id="UP001251870"/>
    </source>
</evidence>
<evidence type="ECO:0000313" key="1">
    <source>
        <dbReference type="EMBL" id="MDR8018929.1"/>
    </source>
</evidence>
<sequence length="99" mass="10476">MRTIPVDQSALGDLMVVGVRPKMVRPDGQAEAHQKGNADGISQWTVETLRRGRDEEASELLNVTVAASEKPGVEGPAQFESLTAIPWEFSGRSGSAAGA</sequence>
<protein>
    <submittedName>
        <fullName evidence="1">Uncharacterized protein</fullName>
    </submittedName>
</protein>
<name>A0ABU2DR22_9MICC</name>
<dbReference type="EMBL" id="JAVKGR010000004">
    <property type="protein sequence ID" value="MDR8018929.1"/>
    <property type="molecule type" value="Genomic_DNA"/>
</dbReference>
<proteinExistence type="predicted"/>
<accession>A0ABU2DR22</accession>
<dbReference type="RefSeq" id="WP_310547927.1">
    <property type="nucleotide sequence ID" value="NZ_JAVKGR010000004.1"/>
</dbReference>
<dbReference type="Proteomes" id="UP001251870">
    <property type="component" value="Unassembled WGS sequence"/>
</dbReference>
<organism evidence="1 2">
    <name type="scientific">Nesterenkonia aerolata</name>
    <dbReference type="NCBI Taxonomy" id="3074079"/>
    <lineage>
        <taxon>Bacteria</taxon>
        <taxon>Bacillati</taxon>
        <taxon>Actinomycetota</taxon>
        <taxon>Actinomycetes</taxon>
        <taxon>Micrococcales</taxon>
        <taxon>Micrococcaceae</taxon>
        <taxon>Nesterenkonia</taxon>
    </lineage>
</organism>
<keyword evidence="2" id="KW-1185">Reference proteome</keyword>